<dbReference type="SUPFAM" id="SSF103473">
    <property type="entry name" value="MFS general substrate transporter"/>
    <property type="match status" value="1"/>
</dbReference>
<organism evidence="5">
    <name type="scientific">Absidia glauca</name>
    <name type="common">Pin mould</name>
    <dbReference type="NCBI Taxonomy" id="4829"/>
    <lineage>
        <taxon>Eukaryota</taxon>
        <taxon>Fungi</taxon>
        <taxon>Fungi incertae sedis</taxon>
        <taxon>Mucoromycota</taxon>
        <taxon>Mucoromycotina</taxon>
        <taxon>Mucoromycetes</taxon>
        <taxon>Mucorales</taxon>
        <taxon>Cunninghamellaceae</taxon>
        <taxon>Absidia</taxon>
    </lineage>
</organism>
<evidence type="ECO:0000313" key="6">
    <source>
        <dbReference type="Proteomes" id="UP000078561"/>
    </source>
</evidence>
<dbReference type="PANTHER" id="PTHR11360:SF284">
    <property type="entry name" value="EG:103B4.3 PROTEIN-RELATED"/>
    <property type="match status" value="1"/>
</dbReference>
<feature type="transmembrane region" description="Helical" evidence="3">
    <location>
        <begin position="235"/>
        <end position="255"/>
    </location>
</feature>
<protein>
    <recommendedName>
        <fullName evidence="4">Major facilitator superfamily (MFS) profile domain-containing protein</fullName>
    </recommendedName>
</protein>
<feature type="transmembrane region" description="Helical" evidence="3">
    <location>
        <begin position="115"/>
        <end position="134"/>
    </location>
</feature>
<keyword evidence="3" id="KW-0472">Membrane</keyword>
<dbReference type="InterPro" id="IPR036259">
    <property type="entry name" value="MFS_trans_sf"/>
</dbReference>
<dbReference type="Proteomes" id="UP000078561">
    <property type="component" value="Unassembled WGS sequence"/>
</dbReference>
<dbReference type="InterPro" id="IPR020846">
    <property type="entry name" value="MFS_dom"/>
</dbReference>
<feature type="transmembrane region" description="Helical" evidence="3">
    <location>
        <begin position="385"/>
        <end position="410"/>
    </location>
</feature>
<dbReference type="OrthoDB" id="6499973at2759"/>
<evidence type="ECO:0000256" key="2">
    <source>
        <dbReference type="ARBA" id="ARBA00006727"/>
    </source>
</evidence>
<dbReference type="Gene3D" id="1.20.1250.20">
    <property type="entry name" value="MFS general substrate transporter like domains"/>
    <property type="match status" value="2"/>
</dbReference>
<dbReference type="AlphaFoldDB" id="A0A168LT30"/>
<dbReference type="PROSITE" id="PS50850">
    <property type="entry name" value="MFS"/>
    <property type="match status" value="1"/>
</dbReference>
<dbReference type="GO" id="GO:0022857">
    <property type="term" value="F:transmembrane transporter activity"/>
    <property type="evidence" value="ECO:0007669"/>
    <property type="project" value="InterPro"/>
</dbReference>
<reference evidence="5" key="1">
    <citation type="submission" date="2016-04" db="EMBL/GenBank/DDBJ databases">
        <authorList>
            <person name="Evans L.H."/>
            <person name="Alamgir A."/>
            <person name="Owens N."/>
            <person name="Weber N.D."/>
            <person name="Virtaneva K."/>
            <person name="Barbian K."/>
            <person name="Babar A."/>
            <person name="Rosenke K."/>
        </authorList>
    </citation>
    <scope>NUCLEOTIDE SEQUENCE [LARGE SCALE GENOMIC DNA]</scope>
    <source>
        <strain evidence="5">CBS 101.48</strain>
    </source>
</reference>
<feature type="domain" description="Major facilitator superfamily (MFS) profile" evidence="4">
    <location>
        <begin position="81"/>
        <end position="475"/>
    </location>
</feature>
<keyword evidence="3" id="KW-0812">Transmembrane</keyword>
<sequence length="482" mass="52852">MNSTVDLSTTHGDDDTNTLYPESHTTIGSTLVTHSKLYRMLLAKLPQNHDLPKDGDEKGDIMSLASKEQQETDEIVEDPYRWVIIFAGFLAQAICIRVMQDYYDRQVFRGTVDSTLLSFIGTIGFSFSGLLGPLSQMLTAAIGPRWVMFIGTVLTTIGMVLASFSVEVWQLYLTQGVIYGVGSALINLVSMSVSPQWFERRRGLAMGIMFSGAGIGGLVTPFLMTALNEKLGVAWCYRILAIINFVFSTLCTAMYKEKKDKKKMESEDVDSTVGKKRSTRWKDMIDFSICKEANFIILCLAINLSIMAYFVPAYFLPSHATKLGLSPSQGSVLVAVFSAVGVAGRIMAGYFGDRLGVFNIYSLFLMACGLSSLFIWSFATDFASLMVFIVIYGLMSGAVFALMVPLTAAITGMERYPSGISLLLFSLTAARLGPSMAGAIQSATDKNSFFAQQLFTGITCVLSAAVTFYLKFKLKRGLFVKV</sequence>
<comment type="subcellular location">
    <subcellularLocation>
        <location evidence="1">Membrane</location>
        <topology evidence="1">Multi-pass membrane protein</topology>
    </subcellularLocation>
</comment>
<keyword evidence="3" id="KW-1133">Transmembrane helix</keyword>
<feature type="transmembrane region" description="Helical" evidence="3">
    <location>
        <begin position="422"/>
        <end position="443"/>
    </location>
</feature>
<dbReference type="InParanoid" id="A0A168LT30"/>
<feature type="transmembrane region" description="Helical" evidence="3">
    <location>
        <begin position="449"/>
        <end position="470"/>
    </location>
</feature>
<proteinExistence type="inferred from homology"/>
<feature type="transmembrane region" description="Helical" evidence="3">
    <location>
        <begin position="360"/>
        <end position="379"/>
    </location>
</feature>
<dbReference type="InterPro" id="IPR050327">
    <property type="entry name" value="Proton-linked_MCT"/>
</dbReference>
<evidence type="ECO:0000259" key="4">
    <source>
        <dbReference type="PROSITE" id="PS50850"/>
    </source>
</evidence>
<feature type="transmembrane region" description="Helical" evidence="3">
    <location>
        <begin position="328"/>
        <end position="348"/>
    </location>
</feature>
<dbReference type="Pfam" id="PF07690">
    <property type="entry name" value="MFS_1"/>
    <property type="match status" value="2"/>
</dbReference>
<evidence type="ECO:0000313" key="5">
    <source>
        <dbReference type="EMBL" id="SAL97446.1"/>
    </source>
</evidence>
<feature type="transmembrane region" description="Helical" evidence="3">
    <location>
        <begin position="203"/>
        <end position="223"/>
    </location>
</feature>
<feature type="transmembrane region" description="Helical" evidence="3">
    <location>
        <begin position="172"/>
        <end position="191"/>
    </location>
</feature>
<gene>
    <name evidence="5" type="primary">ABSGL_02943.1 scaffold 4097</name>
</gene>
<dbReference type="GO" id="GO:0016020">
    <property type="term" value="C:membrane"/>
    <property type="evidence" value="ECO:0007669"/>
    <property type="project" value="UniProtKB-SubCell"/>
</dbReference>
<feature type="transmembrane region" description="Helical" evidence="3">
    <location>
        <begin position="82"/>
        <end position="103"/>
    </location>
</feature>
<dbReference type="InterPro" id="IPR011701">
    <property type="entry name" value="MFS"/>
</dbReference>
<dbReference type="EMBL" id="LT551811">
    <property type="protein sequence ID" value="SAL97446.1"/>
    <property type="molecule type" value="Genomic_DNA"/>
</dbReference>
<accession>A0A168LT30</accession>
<dbReference type="PANTHER" id="PTHR11360">
    <property type="entry name" value="MONOCARBOXYLATE TRANSPORTER"/>
    <property type="match status" value="1"/>
</dbReference>
<evidence type="ECO:0000256" key="3">
    <source>
        <dbReference type="SAM" id="Phobius"/>
    </source>
</evidence>
<keyword evidence="6" id="KW-1185">Reference proteome</keyword>
<dbReference type="STRING" id="4829.A0A168LT30"/>
<feature type="transmembrane region" description="Helical" evidence="3">
    <location>
        <begin position="146"/>
        <end position="166"/>
    </location>
</feature>
<name>A0A168LT30_ABSGL</name>
<feature type="transmembrane region" description="Helical" evidence="3">
    <location>
        <begin position="295"/>
        <end position="316"/>
    </location>
</feature>
<comment type="similarity">
    <text evidence="2">Belongs to the major facilitator superfamily. Monocarboxylate porter (TC 2.A.1.13) family.</text>
</comment>
<evidence type="ECO:0000256" key="1">
    <source>
        <dbReference type="ARBA" id="ARBA00004141"/>
    </source>
</evidence>